<sequence>MYGFNGKSTNLRLGKHLALQHKMEDYQSSSGESFPFLELPPELILRVCDYLDSFTVINILSKVCLFLSDLANDELIWKTRIRKRWPRKRYPAVQTNNIDWKDACISRESEYRKWANPAEHMQRKDIHFGICIDVAHITKNDHLIIGLRNHTLYNFKISDIPMACSSDGVAQDGENHSIYVNDISSKTTFQKFAHEGWIWAICSDESKLCSGGWDAKIKLWEYSGEEISSYKCGSAVLCSSMMGNEILAGTFNKTLFKIDSRCKEPIASQKIHARAVLCMQQTKRWIITSSESKIINIIDRNTLKTINTAKIPAGYPGCMSLVGNTMYIGSNLGAIYIYSFDEQLGCLAYIETIENGHEKTVRSVRQTLGCIVTASKDSMCKIWEPSGTPSVIHTLSSTKEKDEICTMDYRNDKLVMGTGEGTLSLFRLKQTNT</sequence>
<dbReference type="Pfam" id="PF12937">
    <property type="entry name" value="F-box-like"/>
    <property type="match status" value="1"/>
</dbReference>
<dbReference type="EMBL" id="VXIV02002959">
    <property type="protein sequence ID" value="KAF6021806.1"/>
    <property type="molecule type" value="Genomic_DNA"/>
</dbReference>
<dbReference type="Gene3D" id="2.130.10.10">
    <property type="entry name" value="YVTN repeat-like/Quinoprotein amine dehydrogenase"/>
    <property type="match status" value="2"/>
</dbReference>
<accession>A0A7J7J813</accession>
<dbReference type="InterPro" id="IPR001680">
    <property type="entry name" value="WD40_rpt"/>
</dbReference>
<dbReference type="SUPFAM" id="SSF50978">
    <property type="entry name" value="WD40 repeat-like"/>
    <property type="match status" value="1"/>
</dbReference>
<name>A0A7J7J813_BUGNE</name>
<evidence type="ECO:0000313" key="2">
    <source>
        <dbReference type="EMBL" id="KAF6021806.1"/>
    </source>
</evidence>
<dbReference type="OrthoDB" id="2305498at2759"/>
<evidence type="ECO:0000259" key="1">
    <source>
        <dbReference type="PROSITE" id="PS50181"/>
    </source>
</evidence>
<dbReference type="Pfam" id="PF00400">
    <property type="entry name" value="WD40"/>
    <property type="match status" value="2"/>
</dbReference>
<feature type="domain" description="F-box" evidence="1">
    <location>
        <begin position="33"/>
        <end position="80"/>
    </location>
</feature>
<organism evidence="2 3">
    <name type="scientific">Bugula neritina</name>
    <name type="common">Brown bryozoan</name>
    <name type="synonym">Sertularia neritina</name>
    <dbReference type="NCBI Taxonomy" id="10212"/>
    <lineage>
        <taxon>Eukaryota</taxon>
        <taxon>Metazoa</taxon>
        <taxon>Spiralia</taxon>
        <taxon>Lophotrochozoa</taxon>
        <taxon>Bryozoa</taxon>
        <taxon>Gymnolaemata</taxon>
        <taxon>Cheilostomatida</taxon>
        <taxon>Flustrina</taxon>
        <taxon>Buguloidea</taxon>
        <taxon>Bugulidae</taxon>
        <taxon>Bugula</taxon>
    </lineage>
</organism>
<dbReference type="InterPro" id="IPR001810">
    <property type="entry name" value="F-box_dom"/>
</dbReference>
<gene>
    <name evidence="2" type="ORF">EB796_019883</name>
</gene>
<evidence type="ECO:0000313" key="3">
    <source>
        <dbReference type="Proteomes" id="UP000593567"/>
    </source>
</evidence>
<dbReference type="PANTHER" id="PTHR19855:SF34">
    <property type="entry name" value="F-BOX_WD REPEAT-CONTAINING PROTEIN 9"/>
    <property type="match status" value="1"/>
</dbReference>
<dbReference type="InterPro" id="IPR036047">
    <property type="entry name" value="F-box-like_dom_sf"/>
</dbReference>
<keyword evidence="3" id="KW-1185">Reference proteome</keyword>
<dbReference type="AlphaFoldDB" id="A0A7J7J813"/>
<dbReference type="SUPFAM" id="SSF81383">
    <property type="entry name" value="F-box domain"/>
    <property type="match status" value="1"/>
</dbReference>
<dbReference type="PANTHER" id="PTHR19855">
    <property type="entry name" value="WD40 REPEAT PROTEIN 12, 37"/>
    <property type="match status" value="1"/>
</dbReference>
<reference evidence="2" key="1">
    <citation type="submission" date="2020-06" db="EMBL/GenBank/DDBJ databases">
        <title>Draft genome of Bugula neritina, a colonial animal packing powerful symbionts and potential medicines.</title>
        <authorList>
            <person name="Rayko M."/>
        </authorList>
    </citation>
    <scope>NUCLEOTIDE SEQUENCE [LARGE SCALE GENOMIC DNA]</scope>
    <source>
        <strain evidence="2">Kwan_BN1</strain>
    </source>
</reference>
<dbReference type="InterPro" id="IPR036322">
    <property type="entry name" value="WD40_repeat_dom_sf"/>
</dbReference>
<dbReference type="Gene3D" id="1.20.1280.50">
    <property type="match status" value="1"/>
</dbReference>
<dbReference type="InterPro" id="IPR015943">
    <property type="entry name" value="WD40/YVTN_repeat-like_dom_sf"/>
</dbReference>
<dbReference type="SMART" id="SM00320">
    <property type="entry name" value="WD40"/>
    <property type="match status" value="4"/>
</dbReference>
<proteinExistence type="predicted"/>
<dbReference type="PROSITE" id="PS50181">
    <property type="entry name" value="FBOX"/>
    <property type="match status" value="1"/>
</dbReference>
<protein>
    <submittedName>
        <fullName evidence="2">FBXW9</fullName>
    </submittedName>
</protein>
<comment type="caution">
    <text evidence="2">The sequence shown here is derived from an EMBL/GenBank/DDBJ whole genome shotgun (WGS) entry which is preliminary data.</text>
</comment>
<dbReference type="Proteomes" id="UP000593567">
    <property type="component" value="Unassembled WGS sequence"/>
</dbReference>